<comment type="caution">
    <text evidence="9">The sequence shown here is derived from an EMBL/GenBank/DDBJ whole genome shotgun (WGS) entry which is preliminary data.</text>
</comment>
<evidence type="ECO:0000256" key="2">
    <source>
        <dbReference type="ARBA" id="ARBA00022448"/>
    </source>
</evidence>
<keyword evidence="4" id="KW-0410">Iron transport</keyword>
<dbReference type="InterPro" id="IPR003959">
    <property type="entry name" value="ATPase_AAA_core"/>
</dbReference>
<dbReference type="Pfam" id="PF13476">
    <property type="entry name" value="AAA_23"/>
    <property type="match status" value="1"/>
</dbReference>
<dbReference type="InterPro" id="IPR003593">
    <property type="entry name" value="AAA+_ATPase"/>
</dbReference>
<evidence type="ECO:0000256" key="1">
    <source>
        <dbReference type="ARBA" id="ARBA00004202"/>
    </source>
</evidence>
<evidence type="ECO:0000256" key="6">
    <source>
        <dbReference type="ARBA" id="ARBA00023065"/>
    </source>
</evidence>
<keyword evidence="5" id="KW-0408">Iron</keyword>
<keyword evidence="6" id="KW-0406">Ion transport</keyword>
<evidence type="ECO:0000256" key="3">
    <source>
        <dbReference type="ARBA" id="ARBA00022475"/>
    </source>
</evidence>
<evidence type="ECO:0000256" key="5">
    <source>
        <dbReference type="ARBA" id="ARBA00023004"/>
    </source>
</evidence>
<evidence type="ECO:0000313" key="9">
    <source>
        <dbReference type="EMBL" id="MED1205155.1"/>
    </source>
</evidence>
<organism evidence="9 10">
    <name type="scientific">Heyndrickxia acidicola</name>
    <dbReference type="NCBI Taxonomy" id="209389"/>
    <lineage>
        <taxon>Bacteria</taxon>
        <taxon>Bacillati</taxon>
        <taxon>Bacillota</taxon>
        <taxon>Bacilli</taxon>
        <taxon>Bacillales</taxon>
        <taxon>Bacillaceae</taxon>
        <taxon>Heyndrickxia</taxon>
    </lineage>
</organism>
<dbReference type="Pfam" id="PF13304">
    <property type="entry name" value="AAA_21"/>
    <property type="match status" value="1"/>
</dbReference>
<evidence type="ECO:0000259" key="8">
    <source>
        <dbReference type="SMART" id="SM00382"/>
    </source>
</evidence>
<protein>
    <submittedName>
        <fullName evidence="9">AAA family ATPase</fullName>
    </submittedName>
</protein>
<dbReference type="Proteomes" id="UP001341444">
    <property type="component" value="Unassembled WGS sequence"/>
</dbReference>
<evidence type="ECO:0000256" key="4">
    <source>
        <dbReference type="ARBA" id="ARBA00022496"/>
    </source>
</evidence>
<sequence>MKSISLKTSFKKDSYPFTLPLFQSFHSLSFDAPIIIFAGENGTGKSTLLQGIAAAAQIPSAGGYEIEDDTDFMNSKKLAAALKLSWNNRTRSGFFLRSEDFLYFTKRISRMKQEAIEELRLIQEDYKNKSDYARSLAEMPHKRTLHDLKKLYSEGLETRSHGEGFLDFFKSRLKSNGIYLLDEPETPLSPMRQLSFMSMVMDAVKEGAQFFIVTHSPILMALPGAEIYSFDSHSIEKVSYSDVEHVQITKQFLEAPERFIKYL</sequence>
<feature type="domain" description="AAA+ ATPase" evidence="8">
    <location>
        <begin position="31"/>
        <end position="239"/>
    </location>
</feature>
<dbReference type="SUPFAM" id="SSF52540">
    <property type="entry name" value="P-loop containing nucleoside triphosphate hydrolases"/>
    <property type="match status" value="1"/>
</dbReference>
<evidence type="ECO:0000256" key="7">
    <source>
        <dbReference type="ARBA" id="ARBA00023136"/>
    </source>
</evidence>
<proteinExistence type="predicted"/>
<keyword evidence="10" id="KW-1185">Reference proteome</keyword>
<keyword evidence="2" id="KW-0813">Transport</keyword>
<dbReference type="RefSeq" id="WP_198160160.1">
    <property type="nucleotide sequence ID" value="NZ_JARMAB010000030.1"/>
</dbReference>
<dbReference type="PANTHER" id="PTHR42771:SF2">
    <property type="entry name" value="IRON(3+)-HYDROXAMATE IMPORT ATP-BINDING PROTEIN FHUC"/>
    <property type="match status" value="1"/>
</dbReference>
<evidence type="ECO:0000313" key="10">
    <source>
        <dbReference type="Proteomes" id="UP001341444"/>
    </source>
</evidence>
<dbReference type="InterPro" id="IPR038729">
    <property type="entry name" value="Rad50/SbcC_AAA"/>
</dbReference>
<dbReference type="EMBL" id="JARMAB010000030">
    <property type="protein sequence ID" value="MED1205155.1"/>
    <property type="molecule type" value="Genomic_DNA"/>
</dbReference>
<keyword evidence="3" id="KW-1003">Cell membrane</keyword>
<reference evidence="9 10" key="1">
    <citation type="submission" date="2023-03" db="EMBL/GenBank/DDBJ databases">
        <title>Bacillus Genome Sequencing.</title>
        <authorList>
            <person name="Dunlap C."/>
        </authorList>
    </citation>
    <scope>NUCLEOTIDE SEQUENCE [LARGE SCALE GENOMIC DNA]</scope>
    <source>
        <strain evidence="9 10">B-23453</strain>
    </source>
</reference>
<dbReference type="SMART" id="SM00382">
    <property type="entry name" value="AAA"/>
    <property type="match status" value="1"/>
</dbReference>
<dbReference type="InterPro" id="IPR051535">
    <property type="entry name" value="Siderophore_ABC-ATPase"/>
</dbReference>
<dbReference type="Gene3D" id="3.40.50.300">
    <property type="entry name" value="P-loop containing nucleotide triphosphate hydrolases"/>
    <property type="match status" value="1"/>
</dbReference>
<keyword evidence="7" id="KW-0472">Membrane</keyword>
<comment type="subcellular location">
    <subcellularLocation>
        <location evidence="1">Cell membrane</location>
        <topology evidence="1">Peripheral membrane protein</topology>
    </subcellularLocation>
</comment>
<dbReference type="PANTHER" id="PTHR42771">
    <property type="entry name" value="IRON(3+)-HYDROXAMATE IMPORT ATP-BINDING PROTEIN FHUC"/>
    <property type="match status" value="1"/>
</dbReference>
<gene>
    <name evidence="9" type="ORF">P4T90_19080</name>
</gene>
<accession>A0ABU6MQ29</accession>
<dbReference type="InterPro" id="IPR027417">
    <property type="entry name" value="P-loop_NTPase"/>
</dbReference>
<name>A0ABU6MQ29_9BACI</name>